<dbReference type="PANTHER" id="PTHR30250">
    <property type="entry name" value="PST FAMILY PREDICTED COLANIC ACID TRANSPORTER"/>
    <property type="match status" value="1"/>
</dbReference>
<feature type="transmembrane region" description="Helical" evidence="6">
    <location>
        <begin position="412"/>
        <end position="429"/>
    </location>
</feature>
<feature type="transmembrane region" description="Helical" evidence="6">
    <location>
        <begin position="287"/>
        <end position="307"/>
    </location>
</feature>
<name>A0ABR7GGU1_9FIRM</name>
<feature type="transmembrane region" description="Helical" evidence="6">
    <location>
        <begin position="435"/>
        <end position="453"/>
    </location>
</feature>
<feature type="transmembrane region" description="Helical" evidence="6">
    <location>
        <begin position="85"/>
        <end position="105"/>
    </location>
</feature>
<comment type="caution">
    <text evidence="7">The sequence shown here is derived from an EMBL/GenBank/DDBJ whole genome shotgun (WGS) entry which is preliminary data.</text>
</comment>
<keyword evidence="4 6" id="KW-1133">Transmembrane helix</keyword>
<feature type="transmembrane region" description="Helical" evidence="6">
    <location>
        <begin position="151"/>
        <end position="169"/>
    </location>
</feature>
<evidence type="ECO:0000313" key="7">
    <source>
        <dbReference type="EMBL" id="MBC5686672.1"/>
    </source>
</evidence>
<evidence type="ECO:0000256" key="6">
    <source>
        <dbReference type="SAM" id="Phobius"/>
    </source>
</evidence>
<sequence length="468" mass="53420">MREKKINPFVKASVVYFIATVIGQGMTFLGIIVFTRLMSQADYGNYSTYYAYVSIFTVLIGANLFYALNNAYIDKKNEIKEFRKSVLILSTIIMVIMLLIALIVGCAVTHQFSSFTVIMGALHSYGFFLINYRMYSANMENDYKTKKWLLALPYALQFLVALIFVLVFPDMSYEARIIGSVLGVGVIAAIAYIEIMKCEGKLIVLDYWKYALGIALPTIIMSISYMLMQQCDKVMITNLCGAEETAVYSVIYYLGYALMAVDQAVAPVRQAWIFRKLDKNDTSETYILQKWYLVIIAILASVLILAGPEIVRIIAPRDYWKYEYIVPFVLSACMMVLYRFYTEILLFYKKNLWLSASVLGGAIINIILNVLLIPRFGAVAACYTTVVAYGVIFAITKMIANMQAKRLYANRFFASFIAYLIVIATIYSLLVNHILGRYVVLIVLFVMFVIYMLRYKREWKSFLGNREA</sequence>
<dbReference type="RefSeq" id="WP_186854423.1">
    <property type="nucleotide sequence ID" value="NZ_JACOPG010000003.1"/>
</dbReference>
<dbReference type="InterPro" id="IPR050833">
    <property type="entry name" value="Poly_Biosynth_Transport"/>
</dbReference>
<evidence type="ECO:0000313" key="8">
    <source>
        <dbReference type="Proteomes" id="UP000643810"/>
    </source>
</evidence>
<evidence type="ECO:0000256" key="3">
    <source>
        <dbReference type="ARBA" id="ARBA00022692"/>
    </source>
</evidence>
<organism evidence="7 8">
    <name type="scientific">Roseburia lenta</name>
    <dbReference type="NCBI Taxonomy" id="2763061"/>
    <lineage>
        <taxon>Bacteria</taxon>
        <taxon>Bacillati</taxon>
        <taxon>Bacillota</taxon>
        <taxon>Clostridia</taxon>
        <taxon>Lachnospirales</taxon>
        <taxon>Lachnospiraceae</taxon>
        <taxon>Roseburia</taxon>
    </lineage>
</organism>
<feature type="transmembrane region" description="Helical" evidence="6">
    <location>
        <begin position="378"/>
        <end position="400"/>
    </location>
</feature>
<comment type="subcellular location">
    <subcellularLocation>
        <location evidence="1">Cell membrane</location>
        <topology evidence="1">Multi-pass membrane protein</topology>
    </subcellularLocation>
</comment>
<protein>
    <submittedName>
        <fullName evidence="7">Oligosaccharide flippase family protein</fullName>
    </submittedName>
</protein>
<keyword evidence="5 6" id="KW-0472">Membrane</keyword>
<dbReference type="Pfam" id="PF01943">
    <property type="entry name" value="Polysacc_synt"/>
    <property type="match status" value="1"/>
</dbReference>
<reference evidence="7 8" key="1">
    <citation type="submission" date="2020-08" db="EMBL/GenBank/DDBJ databases">
        <title>Genome public.</title>
        <authorList>
            <person name="Liu C."/>
            <person name="Sun Q."/>
        </authorList>
    </citation>
    <scope>NUCLEOTIDE SEQUENCE [LARGE SCALE GENOMIC DNA]</scope>
    <source>
        <strain evidence="7 8">NSJ-9</strain>
    </source>
</reference>
<proteinExistence type="predicted"/>
<evidence type="ECO:0000256" key="2">
    <source>
        <dbReference type="ARBA" id="ARBA00022475"/>
    </source>
</evidence>
<dbReference type="EMBL" id="JACOPG010000003">
    <property type="protein sequence ID" value="MBC5686672.1"/>
    <property type="molecule type" value="Genomic_DNA"/>
</dbReference>
<feature type="transmembrane region" description="Helical" evidence="6">
    <location>
        <begin position="207"/>
        <end position="227"/>
    </location>
</feature>
<gene>
    <name evidence="7" type="ORF">H8R94_08690</name>
</gene>
<evidence type="ECO:0000256" key="4">
    <source>
        <dbReference type="ARBA" id="ARBA00022989"/>
    </source>
</evidence>
<dbReference type="Proteomes" id="UP000643810">
    <property type="component" value="Unassembled WGS sequence"/>
</dbReference>
<feature type="transmembrane region" description="Helical" evidence="6">
    <location>
        <begin position="49"/>
        <end position="73"/>
    </location>
</feature>
<keyword evidence="3 6" id="KW-0812">Transmembrane</keyword>
<evidence type="ECO:0000256" key="1">
    <source>
        <dbReference type="ARBA" id="ARBA00004651"/>
    </source>
</evidence>
<dbReference type="InterPro" id="IPR002797">
    <property type="entry name" value="Polysacc_synth"/>
</dbReference>
<evidence type="ECO:0000256" key="5">
    <source>
        <dbReference type="ARBA" id="ARBA00023136"/>
    </source>
</evidence>
<feature type="transmembrane region" description="Helical" evidence="6">
    <location>
        <begin position="12"/>
        <end position="37"/>
    </location>
</feature>
<feature type="transmembrane region" description="Helical" evidence="6">
    <location>
        <begin position="319"/>
        <end position="340"/>
    </location>
</feature>
<dbReference type="PANTHER" id="PTHR30250:SF11">
    <property type="entry name" value="O-ANTIGEN TRANSPORTER-RELATED"/>
    <property type="match status" value="1"/>
</dbReference>
<accession>A0ABR7GGU1</accession>
<feature type="transmembrane region" description="Helical" evidence="6">
    <location>
        <begin position="352"/>
        <end position="372"/>
    </location>
</feature>
<keyword evidence="2" id="KW-1003">Cell membrane</keyword>
<feature type="transmembrane region" description="Helical" evidence="6">
    <location>
        <begin position="175"/>
        <end position="195"/>
    </location>
</feature>
<feature type="transmembrane region" description="Helical" evidence="6">
    <location>
        <begin position="111"/>
        <end position="130"/>
    </location>
</feature>
<feature type="transmembrane region" description="Helical" evidence="6">
    <location>
        <begin position="247"/>
        <end position="266"/>
    </location>
</feature>
<keyword evidence="8" id="KW-1185">Reference proteome</keyword>